<reference evidence="2" key="1">
    <citation type="journal article" date="2020" name="New Phytol.">
        <title>Comparative genomics reveals dynamic genome evolution in host specialist ectomycorrhizal fungi.</title>
        <authorList>
            <person name="Lofgren L.A."/>
            <person name="Nguyen N.H."/>
            <person name="Vilgalys R."/>
            <person name="Ruytinx J."/>
            <person name="Liao H.L."/>
            <person name="Branco S."/>
            <person name="Kuo A."/>
            <person name="LaButti K."/>
            <person name="Lipzen A."/>
            <person name="Andreopoulos W."/>
            <person name="Pangilinan J."/>
            <person name="Riley R."/>
            <person name="Hundley H."/>
            <person name="Na H."/>
            <person name="Barry K."/>
            <person name="Grigoriev I.V."/>
            <person name="Stajich J.E."/>
            <person name="Kennedy P.G."/>
        </authorList>
    </citation>
    <scope>NUCLEOTIDE SEQUENCE</scope>
    <source>
        <strain evidence="2">FC423</strain>
    </source>
</reference>
<keyword evidence="3" id="KW-1185">Reference proteome</keyword>
<gene>
    <name evidence="2" type="ORF">F5147DRAFT_212465</name>
</gene>
<dbReference type="Proteomes" id="UP000823399">
    <property type="component" value="Unassembled WGS sequence"/>
</dbReference>
<sequence>MFAVMSLNANKELPSLSKELSTPTGAKSTPLTPSSTGGRVNMEPPHPTLVLEKFPSFAELALISSWHDATTARQVRFQRKPAPDDCRRSFPSPMSEAENLAPCTSHANDNVTPQTQGLSIKKQLVDAQNLQEKEPKTLKPTRSQNFFDIGKAARTTPNLNATANVGTRKISRSVRFAPCETTASPSTPTNSTDAPVDALDGALHALGIDVNDGNIYFTFDPNCISSRGEAVLTFLSPIPDEPSNSPESPSQHRSLSEVQFGHR</sequence>
<dbReference type="EMBL" id="JABBWM010000032">
    <property type="protein sequence ID" value="KAG2107267.1"/>
    <property type="molecule type" value="Genomic_DNA"/>
</dbReference>
<comment type="caution">
    <text evidence="2">The sequence shown here is derived from an EMBL/GenBank/DDBJ whole genome shotgun (WGS) entry which is preliminary data.</text>
</comment>
<protein>
    <submittedName>
        <fullName evidence="2">Uncharacterized protein</fullName>
    </submittedName>
</protein>
<dbReference type="GeneID" id="64690887"/>
<dbReference type="RefSeq" id="XP_041292145.1">
    <property type="nucleotide sequence ID" value="XM_041428628.1"/>
</dbReference>
<proteinExistence type="predicted"/>
<accession>A0A9P7F525</accession>
<organism evidence="2 3">
    <name type="scientific">Suillus discolor</name>
    <dbReference type="NCBI Taxonomy" id="1912936"/>
    <lineage>
        <taxon>Eukaryota</taxon>
        <taxon>Fungi</taxon>
        <taxon>Dikarya</taxon>
        <taxon>Basidiomycota</taxon>
        <taxon>Agaricomycotina</taxon>
        <taxon>Agaricomycetes</taxon>
        <taxon>Agaricomycetidae</taxon>
        <taxon>Boletales</taxon>
        <taxon>Suillineae</taxon>
        <taxon>Suillaceae</taxon>
        <taxon>Suillus</taxon>
    </lineage>
</organism>
<feature type="compositionally biased region" description="Low complexity" evidence="1">
    <location>
        <begin position="236"/>
        <end position="249"/>
    </location>
</feature>
<feature type="region of interest" description="Disordered" evidence="1">
    <location>
        <begin position="15"/>
        <end position="43"/>
    </location>
</feature>
<dbReference type="OrthoDB" id="2666812at2759"/>
<evidence type="ECO:0000313" key="3">
    <source>
        <dbReference type="Proteomes" id="UP000823399"/>
    </source>
</evidence>
<feature type="compositionally biased region" description="Polar residues" evidence="1">
    <location>
        <begin position="18"/>
        <end position="38"/>
    </location>
</feature>
<feature type="region of interest" description="Disordered" evidence="1">
    <location>
        <begin position="78"/>
        <end position="117"/>
    </location>
</feature>
<evidence type="ECO:0000256" key="1">
    <source>
        <dbReference type="SAM" id="MobiDB-lite"/>
    </source>
</evidence>
<feature type="compositionally biased region" description="Polar residues" evidence="1">
    <location>
        <begin position="105"/>
        <end position="117"/>
    </location>
</feature>
<evidence type="ECO:0000313" key="2">
    <source>
        <dbReference type="EMBL" id="KAG2107267.1"/>
    </source>
</evidence>
<feature type="region of interest" description="Disordered" evidence="1">
    <location>
        <begin position="235"/>
        <end position="263"/>
    </location>
</feature>
<dbReference type="AlphaFoldDB" id="A0A9P7F525"/>
<name>A0A9P7F525_9AGAM</name>